<proteinExistence type="predicted"/>
<keyword evidence="2" id="KW-1185">Reference proteome</keyword>
<accession>A0AA36FC66</accession>
<evidence type="ECO:0000313" key="1">
    <source>
        <dbReference type="EMBL" id="CAI9731869.1"/>
    </source>
</evidence>
<dbReference type="EMBL" id="OX597826">
    <property type="protein sequence ID" value="CAI9731869.1"/>
    <property type="molecule type" value="Genomic_DNA"/>
</dbReference>
<organism evidence="1 2">
    <name type="scientific">Octopus vulgaris</name>
    <name type="common">Common octopus</name>
    <dbReference type="NCBI Taxonomy" id="6645"/>
    <lineage>
        <taxon>Eukaryota</taxon>
        <taxon>Metazoa</taxon>
        <taxon>Spiralia</taxon>
        <taxon>Lophotrochozoa</taxon>
        <taxon>Mollusca</taxon>
        <taxon>Cephalopoda</taxon>
        <taxon>Coleoidea</taxon>
        <taxon>Octopodiformes</taxon>
        <taxon>Octopoda</taxon>
        <taxon>Incirrata</taxon>
        <taxon>Octopodidae</taxon>
        <taxon>Octopus</taxon>
    </lineage>
</organism>
<dbReference type="AlphaFoldDB" id="A0AA36FC66"/>
<name>A0AA36FC66_OCTVU</name>
<evidence type="ECO:0000313" key="2">
    <source>
        <dbReference type="Proteomes" id="UP001162480"/>
    </source>
</evidence>
<dbReference type="Proteomes" id="UP001162480">
    <property type="component" value="Chromosome 13"/>
</dbReference>
<sequence>MGVPLRHPRRNRLLYYEKRKNLPQIALMFHEKEEHPGKLLSLSFELESLKIKNYIHKMSDLKTRGQMSSHFSLLIGTEKDLSVSELLAVRDILKLELLREQNSKDRKTYTDKKLIHDIILHLLRQWIKGNAHAQFKPPVIIQYRTIKRKLMGL</sequence>
<protein>
    <submittedName>
        <fullName evidence="1">Uncharacterized protein</fullName>
    </submittedName>
</protein>
<reference evidence="1" key="1">
    <citation type="submission" date="2023-08" db="EMBL/GenBank/DDBJ databases">
        <authorList>
            <person name="Alioto T."/>
            <person name="Alioto T."/>
            <person name="Gomez Garrido J."/>
        </authorList>
    </citation>
    <scope>NUCLEOTIDE SEQUENCE</scope>
</reference>
<gene>
    <name evidence="1" type="ORF">OCTVUL_1B013427</name>
</gene>